<dbReference type="SMART" id="SM00065">
    <property type="entry name" value="GAF"/>
    <property type="match status" value="1"/>
</dbReference>
<dbReference type="Pfam" id="PF00990">
    <property type="entry name" value="GGDEF"/>
    <property type="match status" value="1"/>
</dbReference>
<dbReference type="CDD" id="cd01948">
    <property type="entry name" value="EAL"/>
    <property type="match status" value="1"/>
</dbReference>
<dbReference type="SUPFAM" id="SSF141868">
    <property type="entry name" value="EAL domain-like"/>
    <property type="match status" value="1"/>
</dbReference>
<dbReference type="InterPro" id="IPR000160">
    <property type="entry name" value="GGDEF_dom"/>
</dbReference>
<reference evidence="6" key="1">
    <citation type="journal article" date="2019" name="Int. J. Syst. Evol. Microbiol.">
        <title>The Global Catalogue of Microorganisms (GCM) 10K type strain sequencing project: providing services to taxonomists for standard genome sequencing and annotation.</title>
        <authorList>
            <consortium name="The Broad Institute Genomics Platform"/>
            <consortium name="The Broad Institute Genome Sequencing Center for Infectious Disease"/>
            <person name="Wu L."/>
            <person name="Ma J."/>
        </authorList>
    </citation>
    <scope>NUCLEOTIDE SEQUENCE [LARGE SCALE GENOMIC DNA]</scope>
    <source>
        <strain evidence="6">KCTC 42424</strain>
    </source>
</reference>
<dbReference type="Pfam" id="PF00563">
    <property type="entry name" value="EAL"/>
    <property type="match status" value="1"/>
</dbReference>
<evidence type="ECO:0000259" key="1">
    <source>
        <dbReference type="PROSITE" id="PS50112"/>
    </source>
</evidence>
<evidence type="ECO:0000259" key="2">
    <source>
        <dbReference type="PROSITE" id="PS50113"/>
    </source>
</evidence>
<dbReference type="CDD" id="cd01949">
    <property type="entry name" value="GGDEF"/>
    <property type="match status" value="1"/>
</dbReference>
<evidence type="ECO:0000259" key="4">
    <source>
        <dbReference type="PROSITE" id="PS50887"/>
    </source>
</evidence>
<dbReference type="Gene3D" id="3.30.70.270">
    <property type="match status" value="1"/>
</dbReference>
<dbReference type="PROSITE" id="PS50112">
    <property type="entry name" value="PAS"/>
    <property type="match status" value="1"/>
</dbReference>
<dbReference type="SMART" id="SM00086">
    <property type="entry name" value="PAC"/>
    <property type="match status" value="1"/>
</dbReference>
<dbReference type="SUPFAM" id="SSF55073">
    <property type="entry name" value="Nucleotide cyclase"/>
    <property type="match status" value="1"/>
</dbReference>
<accession>A0ABV7VVE8</accession>
<dbReference type="PIRSF" id="PIRSF005925">
    <property type="entry name" value="Dos"/>
    <property type="match status" value="1"/>
</dbReference>
<evidence type="ECO:0000313" key="5">
    <source>
        <dbReference type="EMBL" id="MFC3680797.1"/>
    </source>
</evidence>
<dbReference type="InterPro" id="IPR029787">
    <property type="entry name" value="Nucleotide_cyclase"/>
</dbReference>
<dbReference type="PANTHER" id="PTHR44757:SF2">
    <property type="entry name" value="BIOFILM ARCHITECTURE MAINTENANCE PROTEIN MBAA"/>
    <property type="match status" value="1"/>
</dbReference>
<dbReference type="InterPro" id="IPR035919">
    <property type="entry name" value="EAL_sf"/>
</dbReference>
<feature type="domain" description="PAC" evidence="2">
    <location>
        <begin position="255"/>
        <end position="307"/>
    </location>
</feature>
<dbReference type="Pfam" id="PF13185">
    <property type="entry name" value="GAF_2"/>
    <property type="match status" value="1"/>
</dbReference>
<sequence length="734" mass="82633">MSASEAEYNPNNAVVSLSRYSHLLELMVSGTSLPQLLNELCYLIQDKKPDCLASVLLLSDDGKRLTHGAAPSLPQAYIDGINGVEIGDGVGSCGTAAFSGKLVIVEDIDNHPYWQPYKELAATGMLKACWSQPILGNDNQVLGTFAMYYQHPQAPDADDILLILEAARLARFGIEHHKAQLHARLSGLIAQHLPMGMMITDEQFNITDVNPAFTQMTGYSHADIAGKTPRMLANDSHQLEHYKDILQQLPSSRSWTSEVSARRKNQEVFTAEICFSVIRDEQGNIRQAVILINDISERKRSEETIQYLANYDVLTNLPNRNLCYERMTRAIEECRRQQQPFNVLILDLDYFKEINDNHGHDAGDELLVQTASRLQRCFGSSNTIARLGGDEFAVLITRPQDLARLELLLQDCLQLIAQPYRLRQVKDCRISSSIGIARFPNDGQTIEQLMKAADQAVYAAKDSGRNTYASFTPQMQQHAQTQALLHQELRHAAAEDQLELHYQPILDLRTNRVIQLEALVRWNHPQRGMIRPDLFIALAEKTGIIREIGYWVRQAALQQIKRFLAHGIRMPIAVNLSTAEFFDNELARHIIEQVDASGADPELLVIEITESLFIQNQADTRHFLDQLKEKNIRVALDDFGTGFSSLSYLSAFPVDKLKIDKSFIDRMCGDPRKQALVDSIINLGHALGMRVIAEGVEEQQQKDELARKGCDCIQGYLLSRPLNQAAIEDFLQQH</sequence>
<name>A0ABV7VVE8_9GAMM</name>
<dbReference type="InterPro" id="IPR003018">
    <property type="entry name" value="GAF"/>
</dbReference>
<dbReference type="Proteomes" id="UP001595722">
    <property type="component" value="Unassembled WGS sequence"/>
</dbReference>
<proteinExistence type="predicted"/>
<comment type="caution">
    <text evidence="5">The sequence shown here is derived from an EMBL/GenBank/DDBJ whole genome shotgun (WGS) entry which is preliminary data.</text>
</comment>
<dbReference type="NCBIfam" id="TIGR00254">
    <property type="entry name" value="GGDEF"/>
    <property type="match status" value="1"/>
</dbReference>
<dbReference type="Pfam" id="PF13426">
    <property type="entry name" value="PAS_9"/>
    <property type="match status" value="1"/>
</dbReference>
<feature type="domain" description="GGDEF" evidence="4">
    <location>
        <begin position="339"/>
        <end position="473"/>
    </location>
</feature>
<dbReference type="SMART" id="SM00091">
    <property type="entry name" value="PAS"/>
    <property type="match status" value="1"/>
</dbReference>
<dbReference type="InterPro" id="IPR012226">
    <property type="entry name" value="Diguanyl_cyclase/Pdiesterase"/>
</dbReference>
<dbReference type="PROSITE" id="PS50113">
    <property type="entry name" value="PAC"/>
    <property type="match status" value="1"/>
</dbReference>
<dbReference type="InterPro" id="IPR001610">
    <property type="entry name" value="PAC"/>
</dbReference>
<dbReference type="PROSITE" id="PS50887">
    <property type="entry name" value="GGDEF"/>
    <property type="match status" value="1"/>
</dbReference>
<dbReference type="CDD" id="cd00130">
    <property type="entry name" value="PAS"/>
    <property type="match status" value="1"/>
</dbReference>
<dbReference type="Gene3D" id="3.30.450.40">
    <property type="match status" value="1"/>
</dbReference>
<dbReference type="InterPro" id="IPR035965">
    <property type="entry name" value="PAS-like_dom_sf"/>
</dbReference>
<dbReference type="InterPro" id="IPR029016">
    <property type="entry name" value="GAF-like_dom_sf"/>
</dbReference>
<protein>
    <submittedName>
        <fullName evidence="5">EAL domain-containing protein</fullName>
    </submittedName>
</protein>
<dbReference type="InterPro" id="IPR052155">
    <property type="entry name" value="Biofilm_reg_signaling"/>
</dbReference>
<evidence type="ECO:0000259" key="3">
    <source>
        <dbReference type="PROSITE" id="PS50883"/>
    </source>
</evidence>
<dbReference type="PROSITE" id="PS50883">
    <property type="entry name" value="EAL"/>
    <property type="match status" value="1"/>
</dbReference>
<dbReference type="Gene3D" id="3.20.20.450">
    <property type="entry name" value="EAL domain"/>
    <property type="match status" value="1"/>
</dbReference>
<dbReference type="Gene3D" id="3.30.450.20">
    <property type="entry name" value="PAS domain"/>
    <property type="match status" value="1"/>
</dbReference>
<dbReference type="SMART" id="SM00052">
    <property type="entry name" value="EAL"/>
    <property type="match status" value="1"/>
</dbReference>
<gene>
    <name evidence="5" type="ORF">ACFOMG_11875</name>
</gene>
<dbReference type="InterPro" id="IPR000014">
    <property type="entry name" value="PAS"/>
</dbReference>
<keyword evidence="6" id="KW-1185">Reference proteome</keyword>
<dbReference type="EMBL" id="JBHRYB010000013">
    <property type="protein sequence ID" value="MFC3680797.1"/>
    <property type="molecule type" value="Genomic_DNA"/>
</dbReference>
<dbReference type="InterPro" id="IPR000700">
    <property type="entry name" value="PAS-assoc_C"/>
</dbReference>
<dbReference type="InterPro" id="IPR001633">
    <property type="entry name" value="EAL_dom"/>
</dbReference>
<organism evidence="5 6">
    <name type="scientific">Bacterioplanoides pacificum</name>
    <dbReference type="NCBI Taxonomy" id="1171596"/>
    <lineage>
        <taxon>Bacteria</taxon>
        <taxon>Pseudomonadati</taxon>
        <taxon>Pseudomonadota</taxon>
        <taxon>Gammaproteobacteria</taxon>
        <taxon>Oceanospirillales</taxon>
        <taxon>Oceanospirillaceae</taxon>
        <taxon>Bacterioplanoides</taxon>
    </lineage>
</organism>
<dbReference type="SUPFAM" id="SSF55785">
    <property type="entry name" value="PYP-like sensor domain (PAS domain)"/>
    <property type="match status" value="1"/>
</dbReference>
<dbReference type="PANTHER" id="PTHR44757">
    <property type="entry name" value="DIGUANYLATE CYCLASE DGCP"/>
    <property type="match status" value="1"/>
</dbReference>
<feature type="domain" description="EAL" evidence="3">
    <location>
        <begin position="482"/>
        <end position="734"/>
    </location>
</feature>
<dbReference type="SUPFAM" id="SSF55781">
    <property type="entry name" value="GAF domain-like"/>
    <property type="match status" value="1"/>
</dbReference>
<dbReference type="NCBIfam" id="TIGR00229">
    <property type="entry name" value="sensory_box"/>
    <property type="match status" value="1"/>
</dbReference>
<dbReference type="RefSeq" id="WP_376866897.1">
    <property type="nucleotide sequence ID" value="NZ_JBHRYB010000013.1"/>
</dbReference>
<feature type="domain" description="PAS" evidence="1">
    <location>
        <begin position="181"/>
        <end position="228"/>
    </location>
</feature>
<dbReference type="SMART" id="SM00267">
    <property type="entry name" value="GGDEF"/>
    <property type="match status" value="1"/>
</dbReference>
<dbReference type="InterPro" id="IPR043128">
    <property type="entry name" value="Rev_trsase/Diguanyl_cyclase"/>
</dbReference>
<evidence type="ECO:0000313" key="6">
    <source>
        <dbReference type="Proteomes" id="UP001595722"/>
    </source>
</evidence>